<feature type="region of interest" description="Disordered" evidence="1">
    <location>
        <begin position="25"/>
        <end position="65"/>
    </location>
</feature>
<proteinExistence type="predicted"/>
<organism evidence="2 3">
    <name type="scientific">Trypanosoma conorhini</name>
    <dbReference type="NCBI Taxonomy" id="83891"/>
    <lineage>
        <taxon>Eukaryota</taxon>
        <taxon>Discoba</taxon>
        <taxon>Euglenozoa</taxon>
        <taxon>Kinetoplastea</taxon>
        <taxon>Metakinetoplastina</taxon>
        <taxon>Trypanosomatida</taxon>
        <taxon>Trypanosomatidae</taxon>
        <taxon>Trypanosoma</taxon>
    </lineage>
</organism>
<dbReference type="GeneID" id="40320987"/>
<dbReference type="Proteomes" id="UP000284403">
    <property type="component" value="Unassembled WGS sequence"/>
</dbReference>
<feature type="compositionally biased region" description="Basic residues" evidence="1">
    <location>
        <begin position="116"/>
        <end position="127"/>
    </location>
</feature>
<sequence>MITEELFSAFVQQAWCDLAAPRAETQLHGNGDPAQRPRQQQPPRRCGAPSMLDRAAPTASARSPLDHPDLLMAYYNASRNALLRYHCDVPFLQPRATYPLHQRVSPAFVGQPSMRPPRHHARSHARSHAPTASNRNSSAYAHGRHEGEAPSPPTDASYRVGRHTELRGPTVMPNTVAEPSRSSWGAFTEDDDMLPEEGRPSWSPRQMRYRLASGSSAGYPRESSGVPVDALNYGCFSDDDDDDNDDGDGEELVGRPTVRLGPPRGD</sequence>
<accession>A0A422NPP9</accession>
<evidence type="ECO:0000313" key="2">
    <source>
        <dbReference type="EMBL" id="RNF07384.1"/>
    </source>
</evidence>
<keyword evidence="3" id="KW-1185">Reference proteome</keyword>
<evidence type="ECO:0000313" key="3">
    <source>
        <dbReference type="Proteomes" id="UP000284403"/>
    </source>
</evidence>
<protein>
    <submittedName>
        <fullName evidence="2">Uncharacterized protein</fullName>
    </submittedName>
</protein>
<evidence type="ECO:0000256" key="1">
    <source>
        <dbReference type="SAM" id="MobiDB-lite"/>
    </source>
</evidence>
<dbReference type="EMBL" id="MKKU01000567">
    <property type="protein sequence ID" value="RNF07384.1"/>
    <property type="molecule type" value="Genomic_DNA"/>
</dbReference>
<comment type="caution">
    <text evidence="2">The sequence shown here is derived from an EMBL/GenBank/DDBJ whole genome shotgun (WGS) entry which is preliminary data.</text>
</comment>
<name>A0A422NPP9_9TRYP</name>
<feature type="compositionally biased region" description="Low complexity" evidence="1">
    <location>
        <begin position="33"/>
        <end position="45"/>
    </location>
</feature>
<gene>
    <name evidence="2" type="ORF">Tco025E_07376</name>
</gene>
<dbReference type="AlphaFoldDB" id="A0A422NPP9"/>
<feature type="region of interest" description="Disordered" evidence="1">
    <location>
        <begin position="108"/>
        <end position="266"/>
    </location>
</feature>
<dbReference type="OrthoDB" id="248025at2759"/>
<feature type="compositionally biased region" description="Acidic residues" evidence="1">
    <location>
        <begin position="237"/>
        <end position="251"/>
    </location>
</feature>
<reference evidence="2 3" key="1">
    <citation type="journal article" date="2018" name="BMC Genomics">
        <title>Genomic comparison of Trypanosoma conorhini and Trypanosoma rangeli to Trypanosoma cruzi strains of high and low virulence.</title>
        <authorList>
            <person name="Bradwell K.R."/>
            <person name="Koparde V.N."/>
            <person name="Matveyev A.V."/>
            <person name="Serrano M.G."/>
            <person name="Alves J.M."/>
            <person name="Parikh H."/>
            <person name="Huang B."/>
            <person name="Lee V."/>
            <person name="Espinosa-Alvarez O."/>
            <person name="Ortiz P.A."/>
            <person name="Costa-Martins A.G."/>
            <person name="Teixeira M.M."/>
            <person name="Buck G.A."/>
        </authorList>
    </citation>
    <scope>NUCLEOTIDE SEQUENCE [LARGE SCALE GENOMIC DNA]</scope>
    <source>
        <strain evidence="2 3">025E</strain>
    </source>
</reference>
<dbReference type="RefSeq" id="XP_029225648.1">
    <property type="nucleotide sequence ID" value="XM_029374242.1"/>
</dbReference>